<organism evidence="1 2">
    <name type="scientific">Citrus sinensis</name>
    <name type="common">Sweet orange</name>
    <name type="synonym">Citrus aurantium var. sinensis</name>
    <dbReference type="NCBI Taxonomy" id="2711"/>
    <lineage>
        <taxon>Eukaryota</taxon>
        <taxon>Viridiplantae</taxon>
        <taxon>Streptophyta</taxon>
        <taxon>Embryophyta</taxon>
        <taxon>Tracheophyta</taxon>
        <taxon>Spermatophyta</taxon>
        <taxon>Magnoliopsida</taxon>
        <taxon>eudicotyledons</taxon>
        <taxon>Gunneridae</taxon>
        <taxon>Pentapetalae</taxon>
        <taxon>rosids</taxon>
        <taxon>malvids</taxon>
        <taxon>Sapindales</taxon>
        <taxon>Rutaceae</taxon>
        <taxon>Aurantioideae</taxon>
        <taxon>Citrus</taxon>
    </lineage>
</organism>
<proteinExistence type="predicted"/>
<reference evidence="2" key="1">
    <citation type="journal article" date="2023" name="Hortic. Res.">
        <title>A chromosome-level phased genome enabling allele-level studies in sweet orange: a case study on citrus Huanglongbing tolerance.</title>
        <authorList>
            <person name="Wu B."/>
            <person name="Yu Q."/>
            <person name="Deng Z."/>
            <person name="Duan Y."/>
            <person name="Luo F."/>
            <person name="Gmitter F. Jr."/>
        </authorList>
    </citation>
    <scope>NUCLEOTIDE SEQUENCE [LARGE SCALE GENOMIC DNA]</scope>
    <source>
        <strain evidence="2">cv. Valencia</strain>
    </source>
</reference>
<dbReference type="EMBL" id="CM039178">
    <property type="protein sequence ID" value="KAH9681016.1"/>
    <property type="molecule type" value="Genomic_DNA"/>
</dbReference>
<dbReference type="Proteomes" id="UP000829398">
    <property type="component" value="Chromosome 9"/>
</dbReference>
<comment type="caution">
    <text evidence="1">The sequence shown here is derived from an EMBL/GenBank/DDBJ whole genome shotgun (WGS) entry which is preliminary data.</text>
</comment>
<evidence type="ECO:0000313" key="1">
    <source>
        <dbReference type="EMBL" id="KAH9681016.1"/>
    </source>
</evidence>
<sequence>MQTSEIPAGVINKINQICKRFIWSGSNENRRMSLIGWDKVCQPKIYGGLGLKNLGMMNKALMMKLAWGLVYEPMSLWCRVLYTKYGVADSDFPLGLPTRSGSYLWKSIGKVWSDTLKGLRWNIGNGRRVRFWLDCWVTKHKPLSSYALAPIPVESLMNLVVDFVDTNGNWHWDSFEHLLPNCIILRIAAVQPPMEGKGDDKFFWANSQWGDFSVKSAYMAITENETGIEHSQWNIAWKWKGLPRVQTFIWLALHDRLKTKAEIGRRHIHIDWTCDHCGVASETTLHVLRDRFMARMLWNQLLPIAIWRLWFWRNQYQFNKVSTDSLRMAQDVLIRAKEITSSNKSGLNGPTRKVEKWIGWQPPVWPLCKLNSDGACRRNGGSFAGGILRNSNGDWVSGFAMNIGYCSITVAELWGVYQGLVMAWDHGIRWFLVEVDSQCIVQMLNNLEEMTNEYSSLVSSIKELIHRN</sequence>
<accession>A0ACB8I1V4</accession>
<name>A0ACB8I1V4_CITSI</name>
<gene>
    <name evidence="1" type="ORF">KPL71_026780</name>
</gene>
<keyword evidence="2" id="KW-1185">Reference proteome</keyword>
<evidence type="ECO:0000313" key="2">
    <source>
        <dbReference type="Proteomes" id="UP000829398"/>
    </source>
</evidence>
<protein>
    <submittedName>
        <fullName evidence="1">Ribonuclease H protein</fullName>
    </submittedName>
</protein>